<keyword evidence="1" id="KW-0732">Signal</keyword>
<evidence type="ECO:0000256" key="1">
    <source>
        <dbReference type="SAM" id="SignalP"/>
    </source>
</evidence>
<keyword evidence="3" id="KW-1185">Reference proteome</keyword>
<dbReference type="EMBL" id="WQLW01000015">
    <property type="protein sequence ID" value="MVO10795.1"/>
    <property type="molecule type" value="Genomic_DNA"/>
</dbReference>
<protein>
    <recommendedName>
        <fullName evidence="4">DUF3298 domain-containing protein</fullName>
    </recommendedName>
</protein>
<comment type="caution">
    <text evidence="2">The sequence shown here is derived from an EMBL/GenBank/DDBJ whole genome shotgun (WGS) entry which is preliminary data.</text>
</comment>
<sequence>MKTTFKILFFLLVPMLSFAQNTYYLEGKLGKSVIFMEISEYDNNYLEGNYFYEKSLKDIRLNGKFKEQSYNLYFGNDYEETDFEEKFELTKVNSDFIGQWKNKAGKNITVTLKKIDFSKYPKFDFDEETDRNLDVIKVHYIRFSRDSITTYKNQEMIWFTEKHCATPFFRLGNTFSEETRNILNPILEKKHIEMTLNQLSCSSPFSYNTGGGIEYNITITYLDTNLLGYHVFLSYYCGGAHPDFGGEGNIIDLHSGKQYEIDEILAFDKSVTPYDHENFMQFSDYRTNFFGPKIFELVNQNEKFKTPTDEEDYCDYNDLSIWTFPQWNFTELGIEFTPTFARVIRSCETSFLIPFSMLLEYKNATFPYDFKTN</sequence>
<reference evidence="3" key="1">
    <citation type="submission" date="2019-05" db="EMBL/GenBank/DDBJ databases">
        <title>Flavobacterium profundi sp. nov., isolated from a deep-sea seamount.</title>
        <authorList>
            <person name="Zhang D.-C."/>
        </authorList>
    </citation>
    <scope>NUCLEOTIDE SEQUENCE [LARGE SCALE GENOMIC DNA]</scope>
    <source>
        <strain evidence="3">TP390</strain>
    </source>
</reference>
<evidence type="ECO:0008006" key="4">
    <source>
        <dbReference type="Google" id="ProtNLM"/>
    </source>
</evidence>
<name>A0A6I4IVG0_9FLAO</name>
<evidence type="ECO:0000313" key="3">
    <source>
        <dbReference type="Proteomes" id="UP000431264"/>
    </source>
</evidence>
<dbReference type="Proteomes" id="UP000431264">
    <property type="component" value="Unassembled WGS sequence"/>
</dbReference>
<proteinExistence type="predicted"/>
<feature type="signal peptide" evidence="1">
    <location>
        <begin position="1"/>
        <end position="19"/>
    </location>
</feature>
<evidence type="ECO:0000313" key="2">
    <source>
        <dbReference type="EMBL" id="MVO10795.1"/>
    </source>
</evidence>
<gene>
    <name evidence="2" type="ORF">GOQ30_16610</name>
</gene>
<dbReference type="AlphaFoldDB" id="A0A6I4IVG0"/>
<accession>A0A6I4IVG0</accession>
<organism evidence="2 3">
    <name type="scientific">Flavobacterium profundi</name>
    <dbReference type="NCBI Taxonomy" id="1774945"/>
    <lineage>
        <taxon>Bacteria</taxon>
        <taxon>Pseudomonadati</taxon>
        <taxon>Bacteroidota</taxon>
        <taxon>Flavobacteriia</taxon>
        <taxon>Flavobacteriales</taxon>
        <taxon>Flavobacteriaceae</taxon>
        <taxon>Flavobacterium</taxon>
    </lineage>
</organism>
<feature type="chain" id="PRO_5026333486" description="DUF3298 domain-containing protein" evidence="1">
    <location>
        <begin position="20"/>
        <end position="373"/>
    </location>
</feature>
<dbReference type="OrthoDB" id="1310909at2"/>
<dbReference type="RefSeq" id="WP_140999219.1">
    <property type="nucleotide sequence ID" value="NZ_VDCZ01000015.1"/>
</dbReference>